<feature type="domain" description="Cystatin" evidence="8">
    <location>
        <begin position="37"/>
        <end position="144"/>
    </location>
</feature>
<dbReference type="InterPro" id="IPR000010">
    <property type="entry name" value="Cystatin_dom"/>
</dbReference>
<evidence type="ECO:0000256" key="4">
    <source>
        <dbReference type="ARBA" id="ARBA00022690"/>
    </source>
</evidence>
<dbReference type="InterPro" id="IPR052333">
    <property type="entry name" value="Cystatin_spermatogenesis"/>
</dbReference>
<keyword evidence="5" id="KW-0789">Thiol protease inhibitor</keyword>
<evidence type="ECO:0000256" key="3">
    <source>
        <dbReference type="ARBA" id="ARBA00022525"/>
    </source>
</evidence>
<dbReference type="AlphaFoldDB" id="A0A452SGU9"/>
<organism evidence="9 10">
    <name type="scientific">Ursus americanus</name>
    <name type="common">American black bear</name>
    <name type="synonym">Euarctos americanus</name>
    <dbReference type="NCBI Taxonomy" id="9643"/>
    <lineage>
        <taxon>Eukaryota</taxon>
        <taxon>Metazoa</taxon>
        <taxon>Chordata</taxon>
        <taxon>Craniata</taxon>
        <taxon>Vertebrata</taxon>
        <taxon>Euteleostomi</taxon>
        <taxon>Mammalia</taxon>
        <taxon>Eutheria</taxon>
        <taxon>Laurasiatheria</taxon>
        <taxon>Carnivora</taxon>
        <taxon>Caniformia</taxon>
        <taxon>Ursidae</taxon>
        <taxon>Ursus</taxon>
    </lineage>
</organism>
<reference evidence="9" key="3">
    <citation type="submission" date="2025-09" db="UniProtKB">
        <authorList>
            <consortium name="Ensembl"/>
        </authorList>
    </citation>
    <scope>IDENTIFICATION</scope>
</reference>
<reference evidence="10" key="1">
    <citation type="submission" date="2016-06" db="EMBL/GenBank/DDBJ databases">
        <title>De novo assembly and RNA-Seq shows season-dependent expression and editing in black bear kidneys.</title>
        <authorList>
            <person name="Korstanje R."/>
            <person name="Srivastava A."/>
            <person name="Sarsani V.K."/>
            <person name="Sheehan S.M."/>
            <person name="Seger R.L."/>
            <person name="Barter M.E."/>
            <person name="Lindqvist C."/>
            <person name="Brody L.C."/>
            <person name="Mullikin J.C."/>
        </authorList>
    </citation>
    <scope>NUCLEOTIDE SEQUENCE [LARGE SCALE GENOMIC DNA]</scope>
</reference>
<keyword evidence="3" id="KW-0964">Secreted</keyword>
<keyword evidence="7" id="KW-1015">Disulfide bond</keyword>
<dbReference type="Pfam" id="PF00031">
    <property type="entry name" value="Cystatin"/>
    <property type="match status" value="1"/>
</dbReference>
<keyword evidence="6" id="KW-0732">Signal</keyword>
<dbReference type="CDD" id="cd00042">
    <property type="entry name" value="CY"/>
    <property type="match status" value="1"/>
</dbReference>
<evidence type="ECO:0000256" key="5">
    <source>
        <dbReference type="ARBA" id="ARBA00022704"/>
    </source>
</evidence>
<dbReference type="Ensembl" id="ENSUAMT00000035391.1">
    <property type="protein sequence ID" value="ENSUAMP00000031733.1"/>
    <property type="gene ID" value="ENSUAMG00000024301.1"/>
</dbReference>
<evidence type="ECO:0000259" key="8">
    <source>
        <dbReference type="SMART" id="SM00043"/>
    </source>
</evidence>
<dbReference type="SUPFAM" id="SSF54403">
    <property type="entry name" value="Cystatin/monellin"/>
    <property type="match status" value="1"/>
</dbReference>
<dbReference type="GO" id="GO:0005576">
    <property type="term" value="C:extracellular region"/>
    <property type="evidence" value="ECO:0007669"/>
    <property type="project" value="UniProtKB-SubCell"/>
</dbReference>
<keyword evidence="10" id="KW-1185">Reference proteome</keyword>
<dbReference type="SMART" id="SM00043">
    <property type="entry name" value="CY"/>
    <property type="match status" value="1"/>
</dbReference>
<comment type="subcellular location">
    <subcellularLocation>
        <location evidence="1">Secreted</location>
    </subcellularLocation>
</comment>
<dbReference type="GeneTree" id="ENSGT00940000162636"/>
<protein>
    <recommendedName>
        <fullName evidence="8">Cystatin domain-containing protein</fullName>
    </recommendedName>
</protein>
<evidence type="ECO:0000256" key="1">
    <source>
        <dbReference type="ARBA" id="ARBA00004613"/>
    </source>
</evidence>
<evidence type="ECO:0000313" key="9">
    <source>
        <dbReference type="Ensembl" id="ENSUAMP00000031733.1"/>
    </source>
</evidence>
<name>A0A452SGU9_URSAM</name>
<dbReference type="GO" id="GO:0004869">
    <property type="term" value="F:cysteine-type endopeptidase inhibitor activity"/>
    <property type="evidence" value="ECO:0007669"/>
    <property type="project" value="UniProtKB-KW"/>
</dbReference>
<evidence type="ECO:0000256" key="6">
    <source>
        <dbReference type="ARBA" id="ARBA00022729"/>
    </source>
</evidence>
<evidence type="ECO:0000256" key="7">
    <source>
        <dbReference type="ARBA" id="ARBA00023157"/>
    </source>
</evidence>
<accession>A0A452SGU9</accession>
<dbReference type="Proteomes" id="UP000291022">
    <property type="component" value="Unassembled WGS sequence"/>
</dbReference>
<proteinExistence type="inferred from homology"/>
<dbReference type="PANTHER" id="PTHR47393:SF5">
    <property type="entry name" value="CYSTATIN-16-RELATED"/>
    <property type="match status" value="1"/>
</dbReference>
<sequence length="146" mass="16931">KYPRISVETSLVLTKDSMFLKTPLLLGLIVLGTHVWTIQKEFVDVSKNHDYFVASMEFALAQFNEDNMEEHSYKLLEVGWAQQKVSFNHKVHLELHRTICKKQDEDLNNCPLQEGPGEKKVDCTFIVDARPWFSQFTLLNSTCIQK</sequence>
<reference evidence="9" key="2">
    <citation type="submission" date="2025-08" db="UniProtKB">
        <authorList>
            <consortium name="Ensembl"/>
        </authorList>
    </citation>
    <scope>IDENTIFICATION</scope>
</reference>
<comment type="similarity">
    <text evidence="2">Belongs to the cystatin family.</text>
</comment>
<dbReference type="OMA" id="KTWTMIF"/>
<evidence type="ECO:0000313" key="10">
    <source>
        <dbReference type="Proteomes" id="UP000291022"/>
    </source>
</evidence>
<dbReference type="Gene3D" id="3.10.450.10">
    <property type="match status" value="1"/>
</dbReference>
<dbReference type="STRING" id="9643.ENSUAMP00000031733"/>
<keyword evidence="4" id="KW-0646">Protease inhibitor</keyword>
<dbReference type="PANTHER" id="PTHR47393">
    <property type="entry name" value="CYSTATIN-12-RELATED"/>
    <property type="match status" value="1"/>
</dbReference>
<dbReference type="InterPro" id="IPR046350">
    <property type="entry name" value="Cystatin_sf"/>
</dbReference>
<evidence type="ECO:0000256" key="2">
    <source>
        <dbReference type="ARBA" id="ARBA00009403"/>
    </source>
</evidence>